<accession>A0A109LHW5</accession>
<protein>
    <submittedName>
        <fullName evidence="1">Uncharacterized protein</fullName>
    </submittedName>
</protein>
<evidence type="ECO:0000313" key="1">
    <source>
        <dbReference type="EMBL" id="KWV87769.1"/>
    </source>
</evidence>
<dbReference type="EMBL" id="LCYA01000066">
    <property type="protein sequence ID" value="KWV87769.1"/>
    <property type="molecule type" value="Genomic_DNA"/>
</dbReference>
<dbReference type="Proteomes" id="UP000061348">
    <property type="component" value="Unassembled WGS sequence"/>
</dbReference>
<name>A0A109LHW5_PSEFL</name>
<reference evidence="1 2" key="1">
    <citation type="submission" date="2015-05" db="EMBL/GenBank/DDBJ databases">
        <title>A genomic and transcriptomic approach to investigate the blue pigment phenotype in Pseudomonas fluorescens.</title>
        <authorList>
            <person name="Andreani N.A."/>
            <person name="Cardazzo B."/>
        </authorList>
    </citation>
    <scope>NUCLEOTIDE SEQUENCE [LARGE SCALE GENOMIC DNA]</scope>
    <source>
        <strain evidence="1 2">Ps_22</strain>
    </source>
</reference>
<comment type="caution">
    <text evidence="1">The sequence shown here is derived from an EMBL/GenBank/DDBJ whole genome shotgun (WGS) entry which is preliminary data.</text>
</comment>
<sequence length="87" mass="9755">MYSLVKMSPSLASTEIRTVLPRLAKSLRCSIIFSMKGCLSGIIFSKLVDGRIKVACQNRKRLTSRQMTITAGRLLKIRRSRKVALSL</sequence>
<evidence type="ECO:0000313" key="2">
    <source>
        <dbReference type="Proteomes" id="UP000061348"/>
    </source>
</evidence>
<dbReference type="AlphaFoldDB" id="A0A109LHW5"/>
<proteinExistence type="predicted"/>
<gene>
    <name evidence="1" type="ORF">PFLmoz3_02463</name>
</gene>
<organism evidence="1 2">
    <name type="scientific">Pseudomonas fluorescens</name>
    <dbReference type="NCBI Taxonomy" id="294"/>
    <lineage>
        <taxon>Bacteria</taxon>
        <taxon>Pseudomonadati</taxon>
        <taxon>Pseudomonadota</taxon>
        <taxon>Gammaproteobacteria</taxon>
        <taxon>Pseudomonadales</taxon>
        <taxon>Pseudomonadaceae</taxon>
        <taxon>Pseudomonas</taxon>
    </lineage>
</organism>